<sequence length="160" mass="17957">MQLRQARRSDLSAVFAIEQAVFGHHIYPDFFFRQALDLWPDWFWLAEDEAGAPVGYALGAPSQEPDRLWVLSLALLPSCRGRGAGQALMRAVLQAMKPRARSVRLTVDPANPAAGLYRKLGFAEIAREDDYFGPARRGCCWSGNPADMRYTGAFARLKRR</sequence>
<dbReference type="GO" id="GO:0016747">
    <property type="term" value="F:acyltransferase activity, transferring groups other than amino-acyl groups"/>
    <property type="evidence" value="ECO:0007669"/>
    <property type="project" value="InterPro"/>
</dbReference>
<evidence type="ECO:0000256" key="2">
    <source>
        <dbReference type="ARBA" id="ARBA00023315"/>
    </source>
</evidence>
<dbReference type="InterPro" id="IPR016181">
    <property type="entry name" value="Acyl_CoA_acyltransferase"/>
</dbReference>
<dbReference type="PROSITE" id="PS51186">
    <property type="entry name" value="GNAT"/>
    <property type="match status" value="1"/>
</dbReference>
<organism evidence="4 5">
    <name type="scientific">Chromobacterium violaceum</name>
    <dbReference type="NCBI Taxonomy" id="536"/>
    <lineage>
        <taxon>Bacteria</taxon>
        <taxon>Pseudomonadati</taxon>
        <taxon>Pseudomonadota</taxon>
        <taxon>Betaproteobacteria</taxon>
        <taxon>Neisseriales</taxon>
        <taxon>Chromobacteriaceae</taxon>
        <taxon>Chromobacterium</taxon>
    </lineage>
</organism>
<evidence type="ECO:0000313" key="5">
    <source>
        <dbReference type="Proteomes" id="UP000275777"/>
    </source>
</evidence>
<dbReference type="PANTHER" id="PTHR43877">
    <property type="entry name" value="AMINOALKYLPHOSPHONATE N-ACETYLTRANSFERASE-RELATED-RELATED"/>
    <property type="match status" value="1"/>
</dbReference>
<evidence type="ECO:0000256" key="1">
    <source>
        <dbReference type="ARBA" id="ARBA00022679"/>
    </source>
</evidence>
<proteinExistence type="predicted"/>
<dbReference type="Gene3D" id="3.40.630.30">
    <property type="match status" value="1"/>
</dbReference>
<dbReference type="Proteomes" id="UP000275777">
    <property type="component" value="Chromosome"/>
</dbReference>
<protein>
    <submittedName>
        <fullName evidence="4">Predicted acetyltransferase</fullName>
    </submittedName>
</protein>
<keyword evidence="1 4" id="KW-0808">Transferase</keyword>
<dbReference type="SUPFAM" id="SSF55729">
    <property type="entry name" value="Acyl-CoA N-acyltransferases (Nat)"/>
    <property type="match status" value="1"/>
</dbReference>
<evidence type="ECO:0000259" key="3">
    <source>
        <dbReference type="PROSITE" id="PS51186"/>
    </source>
</evidence>
<evidence type="ECO:0000313" key="4">
    <source>
        <dbReference type="EMBL" id="VEB40858.1"/>
    </source>
</evidence>
<feature type="domain" description="N-acetyltransferase" evidence="3">
    <location>
        <begin position="1"/>
        <end position="153"/>
    </location>
</feature>
<gene>
    <name evidence="4" type="ORF">NCTC9695_01261</name>
</gene>
<dbReference type="InterPro" id="IPR000182">
    <property type="entry name" value="GNAT_dom"/>
</dbReference>
<dbReference type="AlphaFoldDB" id="A0A3S4IXL2"/>
<reference evidence="4 5" key="1">
    <citation type="submission" date="2018-12" db="EMBL/GenBank/DDBJ databases">
        <authorList>
            <consortium name="Pathogen Informatics"/>
        </authorList>
    </citation>
    <scope>NUCLEOTIDE SEQUENCE [LARGE SCALE GENOMIC DNA]</scope>
    <source>
        <strain evidence="4 5">NCTC9695</strain>
    </source>
</reference>
<dbReference type="Pfam" id="PF00583">
    <property type="entry name" value="Acetyltransf_1"/>
    <property type="match status" value="1"/>
</dbReference>
<dbReference type="CDD" id="cd04301">
    <property type="entry name" value="NAT_SF"/>
    <property type="match status" value="1"/>
</dbReference>
<accession>A0A3S4IXL2</accession>
<keyword evidence="2" id="KW-0012">Acyltransferase</keyword>
<dbReference type="EMBL" id="LR134182">
    <property type="protein sequence ID" value="VEB40858.1"/>
    <property type="molecule type" value="Genomic_DNA"/>
</dbReference>
<name>A0A3S4IXL2_CHRVL</name>
<dbReference type="InterPro" id="IPR050832">
    <property type="entry name" value="Bact_Acetyltransf"/>
</dbReference>